<sequence length="67" mass="7844">MELLDTPLRKVYGRIISMIGVDIWDQRFVRDCLDGFAQCLKTLDADYETIDLLTLYYHMKLEAEGVE</sequence>
<reference evidence="2" key="1">
    <citation type="submission" date="2020-03" db="EMBL/GenBank/DDBJ databases">
        <title>The deep terrestrial virosphere.</title>
        <authorList>
            <person name="Holmfeldt K."/>
            <person name="Nilsson E."/>
            <person name="Simone D."/>
            <person name="Lopez-Fernandez M."/>
            <person name="Wu X."/>
            <person name="de Brujin I."/>
            <person name="Lundin D."/>
            <person name="Andersson A."/>
            <person name="Bertilsson S."/>
            <person name="Dopson M."/>
        </authorList>
    </citation>
    <scope>NUCLEOTIDE SEQUENCE</scope>
    <source>
        <strain evidence="1">MM171A01422</strain>
        <strain evidence="2">MM171B00346</strain>
    </source>
</reference>
<name>A0A6M3MG45_9ZZZZ</name>
<dbReference type="EMBL" id="MT143879">
    <property type="protein sequence ID" value="QJB04306.1"/>
    <property type="molecule type" value="Genomic_DNA"/>
</dbReference>
<gene>
    <name evidence="1" type="ORF">MM171A01422_0006</name>
    <name evidence="2" type="ORF">MM171B00346_0018</name>
</gene>
<accession>A0A6M3MG45</accession>
<dbReference type="AlphaFoldDB" id="A0A6M3MG45"/>
<evidence type="ECO:0000313" key="2">
    <source>
        <dbReference type="EMBL" id="QJB04306.1"/>
    </source>
</evidence>
<dbReference type="EMBL" id="MT143621">
    <property type="protein sequence ID" value="QJA98973.1"/>
    <property type="molecule type" value="Genomic_DNA"/>
</dbReference>
<protein>
    <submittedName>
        <fullName evidence="2">Uncharacterized protein</fullName>
    </submittedName>
</protein>
<organism evidence="2">
    <name type="scientific">viral metagenome</name>
    <dbReference type="NCBI Taxonomy" id="1070528"/>
    <lineage>
        <taxon>unclassified sequences</taxon>
        <taxon>metagenomes</taxon>
        <taxon>organismal metagenomes</taxon>
    </lineage>
</organism>
<proteinExistence type="predicted"/>
<evidence type="ECO:0000313" key="1">
    <source>
        <dbReference type="EMBL" id="QJA98973.1"/>
    </source>
</evidence>